<dbReference type="EMBL" id="JBIAFP010000037">
    <property type="protein sequence ID" value="MFE9230635.1"/>
    <property type="molecule type" value="Genomic_DNA"/>
</dbReference>
<accession>A0ABW6LQG9</accession>
<sequence>MHHHAPSPTPAPHPAKTPAPAPRHARTPALALARLVLASGRPVDLAELRFSSTYGDLQDGYPCKPLNDLRIRDLLRAAERSRPGTPVHLVPPPREYPDQYAGGLGPVEVLPAVACLGTFHSVALDPARDPVAYRSRLTVVWFQSAPCLPSGCDAEPALRDLDWAVLARDAPART</sequence>
<feature type="region of interest" description="Disordered" evidence="1">
    <location>
        <begin position="1"/>
        <end position="25"/>
    </location>
</feature>
<gene>
    <name evidence="2" type="ORF">ACFYM3_39875</name>
</gene>
<dbReference type="Proteomes" id="UP001601288">
    <property type="component" value="Unassembled WGS sequence"/>
</dbReference>
<keyword evidence="3" id="KW-1185">Reference proteome</keyword>
<feature type="compositionally biased region" description="Pro residues" evidence="1">
    <location>
        <begin position="7"/>
        <end position="21"/>
    </location>
</feature>
<reference evidence="2 3" key="1">
    <citation type="submission" date="2024-10" db="EMBL/GenBank/DDBJ databases">
        <title>The Natural Products Discovery Center: Release of the First 8490 Sequenced Strains for Exploring Actinobacteria Biosynthetic Diversity.</title>
        <authorList>
            <person name="Kalkreuter E."/>
            <person name="Kautsar S.A."/>
            <person name="Yang D."/>
            <person name="Bader C.D."/>
            <person name="Teijaro C.N."/>
            <person name="Fluegel L."/>
            <person name="Davis C.M."/>
            <person name="Simpson J.R."/>
            <person name="Lauterbach L."/>
            <person name="Steele A.D."/>
            <person name="Gui C."/>
            <person name="Meng S."/>
            <person name="Li G."/>
            <person name="Viehrig K."/>
            <person name="Ye F."/>
            <person name="Su P."/>
            <person name="Kiefer A.F."/>
            <person name="Nichols A."/>
            <person name="Cepeda A.J."/>
            <person name="Yan W."/>
            <person name="Fan B."/>
            <person name="Jiang Y."/>
            <person name="Adhikari A."/>
            <person name="Zheng C.-J."/>
            <person name="Schuster L."/>
            <person name="Cowan T.M."/>
            <person name="Smanski M.J."/>
            <person name="Chevrette M.G."/>
            <person name="De Carvalho L.P.S."/>
            <person name="Shen B."/>
        </authorList>
    </citation>
    <scope>NUCLEOTIDE SEQUENCE [LARGE SCALE GENOMIC DNA]</scope>
    <source>
        <strain evidence="2 3">NPDC007066</strain>
    </source>
</reference>
<evidence type="ECO:0000313" key="2">
    <source>
        <dbReference type="EMBL" id="MFE9230635.1"/>
    </source>
</evidence>
<comment type="caution">
    <text evidence="2">The sequence shown here is derived from an EMBL/GenBank/DDBJ whole genome shotgun (WGS) entry which is preliminary data.</text>
</comment>
<dbReference type="RefSeq" id="WP_358290930.1">
    <property type="nucleotide sequence ID" value="NZ_JBEYGJ010000045.1"/>
</dbReference>
<proteinExistence type="predicted"/>
<organism evidence="2 3">
    <name type="scientific">Streptomyces massasporeus</name>
    <dbReference type="NCBI Taxonomy" id="67324"/>
    <lineage>
        <taxon>Bacteria</taxon>
        <taxon>Bacillati</taxon>
        <taxon>Actinomycetota</taxon>
        <taxon>Actinomycetes</taxon>
        <taxon>Kitasatosporales</taxon>
        <taxon>Streptomycetaceae</taxon>
        <taxon>Streptomyces</taxon>
    </lineage>
</organism>
<evidence type="ECO:0000256" key="1">
    <source>
        <dbReference type="SAM" id="MobiDB-lite"/>
    </source>
</evidence>
<name>A0ABW6LQG9_9ACTN</name>
<evidence type="ECO:0000313" key="3">
    <source>
        <dbReference type="Proteomes" id="UP001601288"/>
    </source>
</evidence>
<protein>
    <submittedName>
        <fullName evidence="2">Uncharacterized protein</fullName>
    </submittedName>
</protein>